<evidence type="ECO:0000256" key="1">
    <source>
        <dbReference type="ARBA" id="ARBA00023015"/>
    </source>
</evidence>
<dbReference type="PRINTS" id="PR00598">
    <property type="entry name" value="HTHMARR"/>
</dbReference>
<keyword evidence="1" id="KW-0805">Transcription regulation</keyword>
<dbReference type="PANTHER" id="PTHR33164:SF43">
    <property type="entry name" value="HTH-TYPE TRANSCRIPTIONAL REPRESSOR YETL"/>
    <property type="match status" value="1"/>
</dbReference>
<comment type="caution">
    <text evidence="5">The sequence shown here is derived from an EMBL/GenBank/DDBJ whole genome shotgun (WGS) entry which is preliminary data.</text>
</comment>
<dbReference type="PANTHER" id="PTHR33164">
    <property type="entry name" value="TRANSCRIPTIONAL REGULATOR, MARR FAMILY"/>
    <property type="match status" value="1"/>
</dbReference>
<dbReference type="InterPro" id="IPR036390">
    <property type="entry name" value="WH_DNA-bd_sf"/>
</dbReference>
<dbReference type="InterPro" id="IPR000835">
    <property type="entry name" value="HTH_MarR-typ"/>
</dbReference>
<dbReference type="InterPro" id="IPR036388">
    <property type="entry name" value="WH-like_DNA-bd_sf"/>
</dbReference>
<dbReference type="InterPro" id="IPR039422">
    <property type="entry name" value="MarR/SlyA-like"/>
</dbReference>
<dbReference type="SMART" id="SM00347">
    <property type="entry name" value="HTH_MARR"/>
    <property type="match status" value="1"/>
</dbReference>
<dbReference type="Gene3D" id="1.10.10.10">
    <property type="entry name" value="Winged helix-like DNA-binding domain superfamily/Winged helix DNA-binding domain"/>
    <property type="match status" value="1"/>
</dbReference>
<evidence type="ECO:0000313" key="5">
    <source>
        <dbReference type="EMBL" id="MBD2842966.1"/>
    </source>
</evidence>
<reference evidence="5 6" key="1">
    <citation type="submission" date="2020-09" db="EMBL/GenBank/DDBJ databases">
        <authorList>
            <person name="Yoon J.-W."/>
        </authorList>
    </citation>
    <scope>NUCLEOTIDE SEQUENCE [LARGE SCALE GENOMIC DNA]</scope>
    <source>
        <strain evidence="5 6">KMU-140</strain>
    </source>
</reference>
<sequence length="148" mass="16452">MSTDDPLAYQVFNEIGIIDQLASHTFTQSLPRGMTIAQFGILNHFVRLGHDYRTPAQLASAFQVSRPTMTNTLARLERRGLVEIAPDPADGRAKRVSITASGVAMREECLTRLAGPLAEVNEQVPDDLLQQLLPLLADLRQILDRMRD</sequence>
<name>A0ABR8KXM4_9SPHN</name>
<dbReference type="RefSeq" id="WP_190788384.1">
    <property type="nucleotide sequence ID" value="NZ_JACXLC010000001.1"/>
</dbReference>
<dbReference type="PROSITE" id="PS01117">
    <property type="entry name" value="HTH_MARR_1"/>
    <property type="match status" value="1"/>
</dbReference>
<dbReference type="SUPFAM" id="SSF46785">
    <property type="entry name" value="Winged helix' DNA-binding domain"/>
    <property type="match status" value="1"/>
</dbReference>
<keyword evidence="3" id="KW-0804">Transcription</keyword>
<feature type="domain" description="HTH marR-type" evidence="4">
    <location>
        <begin position="1"/>
        <end position="148"/>
    </location>
</feature>
<evidence type="ECO:0000256" key="2">
    <source>
        <dbReference type="ARBA" id="ARBA00023125"/>
    </source>
</evidence>
<keyword evidence="2" id="KW-0238">DNA-binding</keyword>
<dbReference type="PROSITE" id="PS50995">
    <property type="entry name" value="HTH_MARR_2"/>
    <property type="match status" value="1"/>
</dbReference>
<dbReference type="Proteomes" id="UP000635384">
    <property type="component" value="Unassembled WGS sequence"/>
</dbReference>
<evidence type="ECO:0000313" key="6">
    <source>
        <dbReference type="Proteomes" id="UP000635384"/>
    </source>
</evidence>
<dbReference type="InterPro" id="IPR023187">
    <property type="entry name" value="Tscrpt_reg_MarR-type_CS"/>
</dbReference>
<keyword evidence="6" id="KW-1185">Reference proteome</keyword>
<proteinExistence type="predicted"/>
<organism evidence="5 6">
    <name type="scientific">Erythrobacter rubeus</name>
    <dbReference type="NCBI Taxonomy" id="2760803"/>
    <lineage>
        <taxon>Bacteria</taxon>
        <taxon>Pseudomonadati</taxon>
        <taxon>Pseudomonadota</taxon>
        <taxon>Alphaproteobacteria</taxon>
        <taxon>Sphingomonadales</taxon>
        <taxon>Erythrobacteraceae</taxon>
        <taxon>Erythrobacter/Porphyrobacter group</taxon>
        <taxon>Erythrobacter</taxon>
    </lineage>
</organism>
<protein>
    <submittedName>
        <fullName evidence="5">MarR family transcriptional regulator</fullName>
    </submittedName>
</protein>
<gene>
    <name evidence="5" type="ORF">IB285_11955</name>
</gene>
<dbReference type="Pfam" id="PF12802">
    <property type="entry name" value="MarR_2"/>
    <property type="match status" value="1"/>
</dbReference>
<evidence type="ECO:0000256" key="3">
    <source>
        <dbReference type="ARBA" id="ARBA00023163"/>
    </source>
</evidence>
<evidence type="ECO:0000259" key="4">
    <source>
        <dbReference type="PROSITE" id="PS50995"/>
    </source>
</evidence>
<dbReference type="EMBL" id="JACXLC010000001">
    <property type="protein sequence ID" value="MBD2842966.1"/>
    <property type="molecule type" value="Genomic_DNA"/>
</dbReference>
<accession>A0ABR8KXM4</accession>